<feature type="region of interest" description="Disordered" evidence="1">
    <location>
        <begin position="30"/>
        <end position="51"/>
    </location>
</feature>
<dbReference type="EMBL" id="LCZI01000692">
    <property type="protein sequence ID" value="KKZ65190.1"/>
    <property type="molecule type" value="Genomic_DNA"/>
</dbReference>
<evidence type="ECO:0000256" key="1">
    <source>
        <dbReference type="SAM" id="MobiDB-lite"/>
    </source>
</evidence>
<comment type="caution">
    <text evidence="2">The sequence shown here is derived from an EMBL/GenBank/DDBJ whole genome shotgun (WGS) entry which is preliminary data.</text>
</comment>
<organism evidence="2 3">
    <name type="scientific">[Emmonsia] crescens</name>
    <dbReference type="NCBI Taxonomy" id="73230"/>
    <lineage>
        <taxon>Eukaryota</taxon>
        <taxon>Fungi</taxon>
        <taxon>Dikarya</taxon>
        <taxon>Ascomycota</taxon>
        <taxon>Pezizomycotina</taxon>
        <taxon>Eurotiomycetes</taxon>
        <taxon>Eurotiomycetidae</taxon>
        <taxon>Onygenales</taxon>
        <taxon>Ajellomycetaceae</taxon>
        <taxon>Emergomyces</taxon>
    </lineage>
</organism>
<evidence type="ECO:0000313" key="2">
    <source>
        <dbReference type="EMBL" id="KKZ65190.1"/>
    </source>
</evidence>
<name>A0A0G2I4L3_9EURO</name>
<dbReference type="VEuPathDB" id="FungiDB:EMCG_08970"/>
<gene>
    <name evidence="2" type="ORF">EMCG_08970</name>
</gene>
<dbReference type="AlphaFoldDB" id="A0A0G2I4L3"/>
<sequence length="51" mass="5869">MSLYLELVMVVQTKFAPVYIPDDRAFARSIDPSTSYPAEPGEIDEKRHDIR</sequence>
<proteinExistence type="predicted"/>
<protein>
    <submittedName>
        <fullName evidence="2">Uncharacterized protein</fullName>
    </submittedName>
</protein>
<evidence type="ECO:0000313" key="3">
    <source>
        <dbReference type="Proteomes" id="UP000034164"/>
    </source>
</evidence>
<reference evidence="3" key="1">
    <citation type="journal article" date="2015" name="PLoS Genet.">
        <title>The dynamic genome and transcriptome of the human fungal pathogen Blastomyces and close relative Emmonsia.</title>
        <authorList>
            <person name="Munoz J.F."/>
            <person name="Gauthier G.M."/>
            <person name="Desjardins C.A."/>
            <person name="Gallo J.E."/>
            <person name="Holder J."/>
            <person name="Sullivan T.D."/>
            <person name="Marty A.J."/>
            <person name="Carmen J.C."/>
            <person name="Chen Z."/>
            <person name="Ding L."/>
            <person name="Gujja S."/>
            <person name="Magrini V."/>
            <person name="Misas E."/>
            <person name="Mitreva M."/>
            <person name="Priest M."/>
            <person name="Saif S."/>
            <person name="Whiston E.A."/>
            <person name="Young S."/>
            <person name="Zeng Q."/>
            <person name="Goldman W.E."/>
            <person name="Mardis E.R."/>
            <person name="Taylor J.W."/>
            <person name="McEwen J.G."/>
            <person name="Clay O.K."/>
            <person name="Klein B.S."/>
            <person name="Cuomo C.A."/>
        </authorList>
    </citation>
    <scope>NUCLEOTIDE SEQUENCE [LARGE SCALE GENOMIC DNA]</scope>
    <source>
        <strain evidence="3">UAMH 3008</strain>
    </source>
</reference>
<accession>A0A0G2I4L3</accession>
<dbReference type="Proteomes" id="UP000034164">
    <property type="component" value="Unassembled WGS sequence"/>
</dbReference>